<keyword evidence="4" id="KW-0677">Repeat</keyword>
<dbReference type="PANTHER" id="PTHR12442:SF5">
    <property type="entry name" value="DYNEIN AXONEMAL INTERMEDIATE CHAIN 3"/>
    <property type="match status" value="1"/>
</dbReference>
<proteinExistence type="predicted"/>
<keyword evidence="6" id="KW-1185">Reference proteome</keyword>
<evidence type="ECO:0000256" key="1">
    <source>
        <dbReference type="ARBA" id="ARBA00004496"/>
    </source>
</evidence>
<dbReference type="Gene3D" id="2.130.10.10">
    <property type="entry name" value="YVTN repeat-like/Quinoprotein amine dehydrogenase"/>
    <property type="match status" value="2"/>
</dbReference>
<protein>
    <submittedName>
        <fullName evidence="5">Uncharacterized protein</fullName>
    </submittedName>
</protein>
<dbReference type="InterPro" id="IPR015943">
    <property type="entry name" value="WD40/YVTN_repeat-like_dom_sf"/>
</dbReference>
<dbReference type="SMART" id="SM00320">
    <property type="entry name" value="WD40"/>
    <property type="match status" value="3"/>
</dbReference>
<evidence type="ECO:0000256" key="2">
    <source>
        <dbReference type="ARBA" id="ARBA00022490"/>
    </source>
</evidence>
<organism evidence="5 6">
    <name type="scientific">Aduncisulcus paluster</name>
    <dbReference type="NCBI Taxonomy" id="2918883"/>
    <lineage>
        <taxon>Eukaryota</taxon>
        <taxon>Metamonada</taxon>
        <taxon>Carpediemonas-like organisms</taxon>
        <taxon>Aduncisulcus</taxon>
    </lineage>
</organism>
<dbReference type="InterPro" id="IPR001680">
    <property type="entry name" value="WD40_rpt"/>
</dbReference>
<comment type="caution">
    <text evidence="5">The sequence shown here is derived from an EMBL/GenBank/DDBJ whole genome shotgun (WGS) entry which is preliminary data.</text>
</comment>
<evidence type="ECO:0000313" key="6">
    <source>
        <dbReference type="Proteomes" id="UP001057375"/>
    </source>
</evidence>
<reference evidence="5" key="1">
    <citation type="submission" date="2022-03" db="EMBL/GenBank/DDBJ databases">
        <title>Draft genome sequence of Aduncisulcus paluster, a free-living microaerophilic Fornicata.</title>
        <authorList>
            <person name="Yuyama I."/>
            <person name="Kume K."/>
            <person name="Tamura T."/>
            <person name="Inagaki Y."/>
            <person name="Hashimoto T."/>
        </authorList>
    </citation>
    <scope>NUCLEOTIDE SEQUENCE</scope>
    <source>
        <strain evidence="5">NY0171</strain>
    </source>
</reference>
<evidence type="ECO:0000313" key="5">
    <source>
        <dbReference type="EMBL" id="GKT15554.1"/>
    </source>
</evidence>
<comment type="subcellular location">
    <subcellularLocation>
        <location evidence="1">Cytoplasm</location>
    </subcellularLocation>
</comment>
<keyword evidence="3" id="KW-0853">WD repeat</keyword>
<dbReference type="PANTHER" id="PTHR12442">
    <property type="entry name" value="DYNEIN INTERMEDIATE CHAIN"/>
    <property type="match status" value="1"/>
</dbReference>
<dbReference type="InterPro" id="IPR036322">
    <property type="entry name" value="WD40_repeat_dom_sf"/>
</dbReference>
<evidence type="ECO:0000256" key="4">
    <source>
        <dbReference type="ARBA" id="ARBA00022737"/>
    </source>
</evidence>
<dbReference type="InterPro" id="IPR050687">
    <property type="entry name" value="Dynein_IC"/>
</dbReference>
<gene>
    <name evidence="5" type="ORF">ADUPG1_010738</name>
</gene>
<evidence type="ECO:0000256" key="3">
    <source>
        <dbReference type="ARBA" id="ARBA00022574"/>
    </source>
</evidence>
<dbReference type="SUPFAM" id="SSF50978">
    <property type="entry name" value="WD40 repeat-like"/>
    <property type="match status" value="1"/>
</dbReference>
<sequence length="602" mass="65872">MNFSNYSSAITELRSYKDDSFIVESVLLEASTQIMVSTASKKSQTKWVRYANSSTQHIPTQLSDKELEEELKSPSLSAFFEKIYPSLEEALTQNELVDVDKGVISVGEELGNLTKSNLEGEQIFTHLEYTKGRQVLYLEWHPEIAGMIIMCTGPKGGYQDVLASLGVDEPSYGLVWSFEDPVKPRAILQAPEELTKISFCPRLPSAVVATTACGSVHVFDVGFLTGGGPCPLDYNVKDKQMGVSMDSVDSSIISPIISSSISSSHHGYITALSWLPANAQINPDGTLLTSAQPRATSQFVTAGTDGIISVWSLGNTELDVLGRDELVSILKISVVTPVLKNCAINSFLFDHSTPSSTFLASIEDGQVITMSWDGAYETLTKETKKLKRRRARGFGQVVDDSAPKTLLPLQTLISTSVPTIDTVIKAHSTTIHSLQRSQFLPEVTMSADRFCVCLWNRDMPIFKIEVGVENVGICITCACLSDARPGVILFGLSDGSVSVWDLIDSTQRPFSTTSVCVSSITHLCYRRRVKLAGKRGMADVVACGDSQGSVHILEIPRVLRQKIPHEATTMKRLLASEVIRQEYVDARTKELALKSKEVVSIK</sequence>
<name>A0ABQ5JXU2_9EUKA</name>
<dbReference type="EMBL" id="BQXS01011681">
    <property type="protein sequence ID" value="GKT15554.1"/>
    <property type="molecule type" value="Genomic_DNA"/>
</dbReference>
<accession>A0ABQ5JXU2</accession>
<dbReference type="Proteomes" id="UP001057375">
    <property type="component" value="Unassembled WGS sequence"/>
</dbReference>
<keyword evidence="2" id="KW-0963">Cytoplasm</keyword>